<dbReference type="KEGG" id="gsn:YC6258_01456"/>
<dbReference type="PANTHER" id="PTHR42194">
    <property type="entry name" value="UPF0276 PROTEIN HI_1600"/>
    <property type="match status" value="1"/>
</dbReference>
<dbReference type="InterPro" id="IPR036237">
    <property type="entry name" value="Xyl_isomerase-like_sf"/>
</dbReference>
<evidence type="ECO:0000313" key="1">
    <source>
        <dbReference type="EMBL" id="AJQ93504.1"/>
    </source>
</evidence>
<dbReference type="Proteomes" id="UP000032266">
    <property type="component" value="Chromosome"/>
</dbReference>
<gene>
    <name evidence="1" type="ORF">YC6258_01456</name>
</gene>
<dbReference type="STRING" id="1445510.YC6258_01456"/>
<evidence type="ECO:0000313" key="2">
    <source>
        <dbReference type="Proteomes" id="UP000032266"/>
    </source>
</evidence>
<dbReference type="Pfam" id="PF05114">
    <property type="entry name" value="MbnB_TglH_ChrH"/>
    <property type="match status" value="1"/>
</dbReference>
<organism evidence="1 2">
    <name type="scientific">Gynuella sunshinyii YC6258</name>
    <dbReference type="NCBI Taxonomy" id="1445510"/>
    <lineage>
        <taxon>Bacteria</taxon>
        <taxon>Pseudomonadati</taxon>
        <taxon>Pseudomonadota</taxon>
        <taxon>Gammaproteobacteria</taxon>
        <taxon>Oceanospirillales</taxon>
        <taxon>Saccharospirillaceae</taxon>
        <taxon>Gynuella</taxon>
    </lineage>
</organism>
<dbReference type="HOGENOM" id="CLU_064263_0_0_6"/>
<sequence>MASTPSSSARAAITMGTGINLKPEHYEQALVCSAEGLWFEVHTENYFVNGGPRRQYLQRVAEQFPLSFHGVGGSLGSPLSSSAEHLQKVAELVKAFNPQLVSEHAAWSGYQNRYFAELLPLPKTRDALNALCDGVDAYQNAIGRHIAIENPSHYVSLITEMDEPDFLMEVCRRTGCRLLIDVNNLYVSEYNCGQKAEDYLRQIDPTFVEEIHIAGYSEDPGLKNQLLIDSHAAAVSDEVWSLLQFALQRFGYVPVLLERDDNIPSFDALMQERHQAQTMLDQIFTQSDSQCSKKTVIS</sequence>
<dbReference type="AlphaFoldDB" id="A0A0C5VT57"/>
<dbReference type="InterPro" id="IPR007801">
    <property type="entry name" value="MbnB/TglH/ChrH"/>
</dbReference>
<reference evidence="1 2" key="1">
    <citation type="submission" date="2014-01" db="EMBL/GenBank/DDBJ databases">
        <title>Full genme sequencing of cellulolytic bacterium Gynuella sunshinyii YC6258T gen. nov., sp. nov.</title>
        <authorList>
            <person name="Khan H."/>
            <person name="Chung E.J."/>
            <person name="Chung Y.R."/>
        </authorList>
    </citation>
    <scope>NUCLEOTIDE SEQUENCE [LARGE SCALE GENOMIC DNA]</scope>
    <source>
        <strain evidence="1 2">YC6258</strain>
    </source>
</reference>
<dbReference type="RefSeq" id="WP_044616270.1">
    <property type="nucleotide sequence ID" value="NZ_CP007142.1"/>
</dbReference>
<dbReference type="PANTHER" id="PTHR42194:SF1">
    <property type="entry name" value="UPF0276 PROTEIN HI_1600"/>
    <property type="match status" value="1"/>
</dbReference>
<proteinExistence type="predicted"/>
<dbReference type="OrthoDB" id="9763101at2"/>
<dbReference type="PATRIC" id="fig|1445510.3.peg.1424"/>
<protein>
    <submittedName>
        <fullName evidence="1">Uncharacterized protein</fullName>
    </submittedName>
</protein>
<dbReference type="NCBIfam" id="NF003818">
    <property type="entry name" value="PRK05409.1"/>
    <property type="match status" value="1"/>
</dbReference>
<keyword evidence="2" id="KW-1185">Reference proteome</keyword>
<dbReference type="EMBL" id="CP007142">
    <property type="protein sequence ID" value="AJQ93504.1"/>
    <property type="molecule type" value="Genomic_DNA"/>
</dbReference>
<accession>A0A0C5VT57</accession>
<name>A0A0C5VT57_9GAMM</name>
<dbReference type="Gene3D" id="3.20.20.150">
    <property type="entry name" value="Divalent-metal-dependent TIM barrel enzymes"/>
    <property type="match status" value="1"/>
</dbReference>
<dbReference type="SUPFAM" id="SSF51658">
    <property type="entry name" value="Xylose isomerase-like"/>
    <property type="match status" value="1"/>
</dbReference>